<accession>A0AAV2QUB3</accession>
<comment type="caution">
    <text evidence="2">The sequence shown here is derived from an EMBL/GenBank/DDBJ whole genome shotgun (WGS) entry which is preliminary data.</text>
</comment>
<feature type="compositionally biased region" description="Acidic residues" evidence="1">
    <location>
        <begin position="19"/>
        <end position="29"/>
    </location>
</feature>
<feature type="region of interest" description="Disordered" evidence="1">
    <location>
        <begin position="1"/>
        <end position="33"/>
    </location>
</feature>
<keyword evidence="3" id="KW-1185">Reference proteome</keyword>
<dbReference type="Proteomes" id="UP001497623">
    <property type="component" value="Unassembled WGS sequence"/>
</dbReference>
<organism evidence="2 3">
    <name type="scientific">Meganyctiphanes norvegica</name>
    <name type="common">Northern krill</name>
    <name type="synonym">Thysanopoda norvegica</name>
    <dbReference type="NCBI Taxonomy" id="48144"/>
    <lineage>
        <taxon>Eukaryota</taxon>
        <taxon>Metazoa</taxon>
        <taxon>Ecdysozoa</taxon>
        <taxon>Arthropoda</taxon>
        <taxon>Crustacea</taxon>
        <taxon>Multicrustacea</taxon>
        <taxon>Malacostraca</taxon>
        <taxon>Eumalacostraca</taxon>
        <taxon>Eucarida</taxon>
        <taxon>Euphausiacea</taxon>
        <taxon>Euphausiidae</taxon>
        <taxon>Meganyctiphanes</taxon>
    </lineage>
</organism>
<feature type="compositionally biased region" description="Polar residues" evidence="1">
    <location>
        <begin position="1"/>
        <end position="11"/>
    </location>
</feature>
<sequence>GILSGNQQSTPLLHPHENVDDDPDTDDPVAVDTVIPPGLMKEEERDTLGFRVGGPDKGREDDVSATFQSLAEYKFYPNREPSRVPVHGDLLDNMLCPSTEQVMLVEEVAKKSGKRIKTYHELTKRHDMNEMGFSKKDKHTAYKPPIPKRTKKTTKK</sequence>
<name>A0AAV2QUB3_MEGNR</name>
<evidence type="ECO:0000313" key="2">
    <source>
        <dbReference type="EMBL" id="CAL4095876.1"/>
    </source>
</evidence>
<gene>
    <name evidence="2" type="ORF">MNOR_LOCUS15508</name>
</gene>
<proteinExistence type="predicted"/>
<feature type="region of interest" description="Disordered" evidence="1">
    <location>
        <begin position="127"/>
        <end position="156"/>
    </location>
</feature>
<protein>
    <submittedName>
        <fullName evidence="2">Uncharacterized protein</fullName>
    </submittedName>
</protein>
<reference evidence="2 3" key="1">
    <citation type="submission" date="2024-05" db="EMBL/GenBank/DDBJ databases">
        <authorList>
            <person name="Wallberg A."/>
        </authorList>
    </citation>
    <scope>NUCLEOTIDE SEQUENCE [LARGE SCALE GENOMIC DNA]</scope>
</reference>
<dbReference type="AlphaFoldDB" id="A0AAV2QUB3"/>
<evidence type="ECO:0000313" key="3">
    <source>
        <dbReference type="Proteomes" id="UP001497623"/>
    </source>
</evidence>
<feature type="compositionally biased region" description="Basic residues" evidence="1">
    <location>
        <begin position="146"/>
        <end position="156"/>
    </location>
</feature>
<evidence type="ECO:0000256" key="1">
    <source>
        <dbReference type="SAM" id="MobiDB-lite"/>
    </source>
</evidence>
<dbReference type="EMBL" id="CAXKWB010009723">
    <property type="protein sequence ID" value="CAL4095876.1"/>
    <property type="molecule type" value="Genomic_DNA"/>
</dbReference>
<feature type="non-terminal residue" evidence="2">
    <location>
        <position position="156"/>
    </location>
</feature>
<feature type="non-terminal residue" evidence="2">
    <location>
        <position position="1"/>
    </location>
</feature>